<dbReference type="CDD" id="cd16387">
    <property type="entry name" value="ParB_N_Srx"/>
    <property type="match status" value="1"/>
</dbReference>
<evidence type="ECO:0000259" key="1">
    <source>
        <dbReference type="Pfam" id="PF03235"/>
    </source>
</evidence>
<sequence length="548" mass="66014">MKQIALKTVKDLIEVKKYFIPSYQRGYRWTAMQVQDLLDDLYEFMEKNYTNPKAFYCLQPLVVCKRDNDSYEVIDGQQRLTTILIILTFLREESFTLEYKTREGSAEFLQGLGQEKFEEDIHNIDFHFMHEAYVTVENWFNNIQITHQTVTEKFSIMLRKQVKVIWYDIDQNTEVREVFSRLNIGKIPLTNAELMKAKLMLDLTYKERVELSTQWDQMERTLQKSSLWYFLGAEKPYENRIEFLFDIVANNTLVSQVDPYYTFYVLQELDTKQIWRNILAIMAIFEEWYDDRELYHYIGYLTINTPITKYLDLYNNDMVLTKRHFKQKLRLEMIENIDVERIDELDYYNNPAEIHRILLLFNVLTMLNQQQSNSLFPFDKYYETKWSLEHIHAQHTEGLRSKAQWETWIRDAIQFLEKDKSHCELVKQLKNVSIEMLTEVQFEQVSRDVLEQLYGKLTYESDGIENLALLDQATNSYLSNHFYPIKYKRLLKYDQEGGFVPLATRNVFMKYYSQQVENFEAWTRRDRDCYLDAIKMTLSQFIQEVHEV</sequence>
<protein>
    <recommendedName>
        <fullName evidence="1">GmrSD restriction endonucleases N-terminal domain-containing protein</fullName>
    </recommendedName>
</protein>
<evidence type="ECO:0000313" key="2">
    <source>
        <dbReference type="EMBL" id="PES99598.1"/>
    </source>
</evidence>
<name>A0A2B2GG59_BACCE</name>
<comment type="caution">
    <text evidence="2">The sequence shown here is derived from an EMBL/GenBank/DDBJ whole genome shotgun (WGS) entry which is preliminary data.</text>
</comment>
<feature type="domain" description="GmrSD restriction endonucleases N-terminal" evidence="1">
    <location>
        <begin position="10"/>
        <end position="200"/>
    </location>
</feature>
<dbReference type="Proteomes" id="UP000220900">
    <property type="component" value="Unassembled WGS sequence"/>
</dbReference>
<evidence type="ECO:0000313" key="3">
    <source>
        <dbReference type="Proteomes" id="UP000220900"/>
    </source>
</evidence>
<reference evidence="2 3" key="1">
    <citation type="submission" date="2017-09" db="EMBL/GenBank/DDBJ databases">
        <title>Large-scale bioinformatics analysis of Bacillus genomes uncovers conserved roles of natural products in bacterial physiology.</title>
        <authorList>
            <consortium name="Agbiome Team Llc"/>
            <person name="Bleich R.M."/>
            <person name="Grubbs K.J."/>
            <person name="Santa Maria K.C."/>
            <person name="Allen S.E."/>
            <person name="Farag S."/>
            <person name="Shank E.A."/>
            <person name="Bowers A."/>
        </authorList>
    </citation>
    <scope>NUCLEOTIDE SEQUENCE [LARGE SCALE GENOMIC DNA]</scope>
    <source>
        <strain evidence="2 3">AFS002368</strain>
    </source>
</reference>
<proteinExistence type="predicted"/>
<organism evidence="2 3">
    <name type="scientific">Bacillus cereus</name>
    <dbReference type="NCBI Taxonomy" id="1396"/>
    <lineage>
        <taxon>Bacteria</taxon>
        <taxon>Bacillati</taxon>
        <taxon>Bacillota</taxon>
        <taxon>Bacilli</taxon>
        <taxon>Bacillales</taxon>
        <taxon>Bacillaceae</taxon>
        <taxon>Bacillus</taxon>
        <taxon>Bacillus cereus group</taxon>
    </lineage>
</organism>
<dbReference type="EMBL" id="NTZF01000002">
    <property type="protein sequence ID" value="PES99598.1"/>
    <property type="molecule type" value="Genomic_DNA"/>
</dbReference>
<dbReference type="InterPro" id="IPR004919">
    <property type="entry name" value="GmrSD_N"/>
</dbReference>
<dbReference type="Pfam" id="PF03235">
    <property type="entry name" value="GmrSD_N"/>
    <property type="match status" value="1"/>
</dbReference>
<dbReference type="AlphaFoldDB" id="A0A2B2GG59"/>
<dbReference type="RefSeq" id="WP_098266460.1">
    <property type="nucleotide sequence ID" value="NZ_JAVIVZ010000001.1"/>
</dbReference>
<dbReference type="PANTHER" id="PTHR35149:SF1">
    <property type="entry name" value="DUF5655 DOMAIN-CONTAINING PROTEIN"/>
    <property type="match status" value="1"/>
</dbReference>
<gene>
    <name evidence="2" type="ORF">CN491_01760</name>
</gene>
<accession>A0A2B2GG59</accession>
<dbReference type="PANTHER" id="PTHR35149">
    <property type="entry name" value="SLL5132 PROTEIN"/>
    <property type="match status" value="1"/>
</dbReference>